<dbReference type="Gene3D" id="3.30.457.60">
    <property type="match status" value="1"/>
</dbReference>
<keyword evidence="4" id="KW-0132">Cell division</keyword>
<comment type="subcellular location">
    <subcellularLocation>
        <location evidence="1">Nucleus</location>
    </subcellularLocation>
</comment>
<reference evidence="10" key="1">
    <citation type="submission" date="2022-08" db="EMBL/GenBank/DDBJ databases">
        <title>A Global Phylogenomic Analysis of the Shiitake Genus Lentinula.</title>
        <authorList>
            <consortium name="DOE Joint Genome Institute"/>
            <person name="Sierra-Patev S."/>
            <person name="Min B."/>
            <person name="Naranjo-Ortiz M."/>
            <person name="Looney B."/>
            <person name="Konkel Z."/>
            <person name="Slot J.C."/>
            <person name="Sakamoto Y."/>
            <person name="Steenwyk J.L."/>
            <person name="Rokas A."/>
            <person name="Carro J."/>
            <person name="Camarero S."/>
            <person name="Ferreira P."/>
            <person name="Molpeceres G."/>
            <person name="Ruiz-Duenas F.J."/>
            <person name="Serrano A."/>
            <person name="Henrissat B."/>
            <person name="Drula E."/>
            <person name="Hughes K.W."/>
            <person name="Mata J.L."/>
            <person name="Ishikawa N.K."/>
            <person name="Vargas-Isla R."/>
            <person name="Ushijima S."/>
            <person name="Smith C.A."/>
            <person name="Ahrendt S."/>
            <person name="Andreopoulos W."/>
            <person name="He G."/>
            <person name="Labutti K."/>
            <person name="Lipzen A."/>
            <person name="Ng V."/>
            <person name="Riley R."/>
            <person name="Sandor L."/>
            <person name="Barry K."/>
            <person name="Martinez A.T."/>
            <person name="Xiao Y."/>
            <person name="Gibbons J.G."/>
            <person name="Terashima K."/>
            <person name="Grigoriev I.V."/>
            <person name="Hibbett D.S."/>
        </authorList>
    </citation>
    <scope>NUCLEOTIDE SEQUENCE</scope>
    <source>
        <strain evidence="10">JLM2183</strain>
    </source>
</reference>
<dbReference type="GO" id="GO:0072686">
    <property type="term" value="C:mitotic spindle"/>
    <property type="evidence" value="ECO:0007669"/>
    <property type="project" value="TreeGrafter"/>
</dbReference>
<keyword evidence="8" id="KW-0175">Coiled coil</keyword>
<dbReference type="PANTHER" id="PTHR23168">
    <property type="entry name" value="MITOTIC SPINDLE ASSEMBLY CHECKPOINT PROTEIN MAD1 MITOTIC ARREST DEFICIENT-LIKE PROTEIN 1"/>
    <property type="match status" value="1"/>
</dbReference>
<feature type="coiled-coil region" evidence="8">
    <location>
        <begin position="415"/>
        <end position="547"/>
    </location>
</feature>
<evidence type="ECO:0000256" key="8">
    <source>
        <dbReference type="SAM" id="Coils"/>
    </source>
</evidence>
<feature type="compositionally biased region" description="Basic and acidic residues" evidence="9">
    <location>
        <begin position="40"/>
        <end position="61"/>
    </location>
</feature>
<dbReference type="Gene3D" id="1.20.5.170">
    <property type="match status" value="1"/>
</dbReference>
<protein>
    <recommendedName>
        <fullName evidence="3">Spindle assembly checkpoint component MAD1</fullName>
    </recommendedName>
</protein>
<evidence type="ECO:0000256" key="5">
    <source>
        <dbReference type="ARBA" id="ARBA00022776"/>
    </source>
</evidence>
<feature type="coiled-coil region" evidence="8">
    <location>
        <begin position="74"/>
        <end position="108"/>
    </location>
</feature>
<dbReference type="Pfam" id="PF05557">
    <property type="entry name" value="MAD"/>
    <property type="match status" value="1"/>
</dbReference>
<feature type="compositionally biased region" description="Low complexity" evidence="9">
    <location>
        <begin position="1"/>
        <end position="30"/>
    </location>
</feature>
<dbReference type="AlphaFoldDB" id="A0A9W9AGR8"/>
<feature type="coiled-coil region" evidence="8">
    <location>
        <begin position="271"/>
        <end position="319"/>
    </location>
</feature>
<organism evidence="10 11">
    <name type="scientific">Lentinula aciculospora</name>
    <dbReference type="NCBI Taxonomy" id="153920"/>
    <lineage>
        <taxon>Eukaryota</taxon>
        <taxon>Fungi</taxon>
        <taxon>Dikarya</taxon>
        <taxon>Basidiomycota</taxon>
        <taxon>Agaricomycotina</taxon>
        <taxon>Agaricomycetes</taxon>
        <taxon>Agaricomycetidae</taxon>
        <taxon>Agaricales</taxon>
        <taxon>Marasmiineae</taxon>
        <taxon>Omphalotaceae</taxon>
        <taxon>Lentinula</taxon>
    </lineage>
</organism>
<keyword evidence="7" id="KW-0131">Cell cycle</keyword>
<gene>
    <name evidence="10" type="ORF">J3R30DRAFT_3699954</name>
</gene>
<dbReference type="PANTHER" id="PTHR23168:SF0">
    <property type="entry name" value="MITOTIC SPINDLE ASSEMBLY CHECKPOINT PROTEIN MAD1"/>
    <property type="match status" value="1"/>
</dbReference>
<evidence type="ECO:0000313" key="10">
    <source>
        <dbReference type="EMBL" id="KAJ4482446.1"/>
    </source>
</evidence>
<comment type="similarity">
    <text evidence="2">Belongs to the MAD1 family.</text>
</comment>
<dbReference type="Gene3D" id="6.10.250.90">
    <property type="match status" value="1"/>
</dbReference>
<name>A0A9W9AGR8_9AGAR</name>
<feature type="coiled-coil region" evidence="8">
    <location>
        <begin position="634"/>
        <end position="661"/>
    </location>
</feature>
<dbReference type="GO" id="GO:0007094">
    <property type="term" value="P:mitotic spindle assembly checkpoint signaling"/>
    <property type="evidence" value="ECO:0007669"/>
    <property type="project" value="InterPro"/>
</dbReference>
<evidence type="ECO:0000256" key="6">
    <source>
        <dbReference type="ARBA" id="ARBA00023242"/>
    </source>
</evidence>
<dbReference type="Proteomes" id="UP001150266">
    <property type="component" value="Unassembled WGS sequence"/>
</dbReference>
<dbReference type="EMBL" id="JAOTPV010000005">
    <property type="protein sequence ID" value="KAJ4482446.1"/>
    <property type="molecule type" value="Genomic_DNA"/>
</dbReference>
<dbReference type="GO" id="GO:0051301">
    <property type="term" value="P:cell division"/>
    <property type="evidence" value="ECO:0007669"/>
    <property type="project" value="UniProtKB-KW"/>
</dbReference>
<proteinExistence type="inferred from homology"/>
<evidence type="ECO:0000256" key="4">
    <source>
        <dbReference type="ARBA" id="ARBA00022618"/>
    </source>
</evidence>
<comment type="caution">
    <text evidence="10">The sequence shown here is derived from an EMBL/GenBank/DDBJ whole genome shotgun (WGS) entry which is preliminary data.</text>
</comment>
<sequence>MSTTSNSSSLFAPSSASKSDSKSLPLDSGSNSTPFTRTGLKRDRNTFSSELERDSSLPDTKRHLRTTLHNTLSAAAVERKLAILQTNCAELEKKVREKDQRLDLLEKDRRWLNDREIEEREAREREGKEAREKEIKLKQELSATRLSLSNLEVSHAELKDVHAKLARSRKHEVGLLKAQLEEIQKQAMFLEARVEEEKNAAKLAASNFASELSASTSAPALSQSTSSVPDTDHRLLTVELKRQTAYLRQLESTNTRLNADFVVLKSDNAILRERNATVEVLKEEKRGLEARLKRKEVEVDKLVRQVEELRRKHRSSSSRRSDLDFLPLNPSTLSTHLGLDHDDTDTVDLDDTLPSVKSTSELASLRLEHAALLDQHGTIVAELAAARREKDALLQEASLDRNLVVPEVQSQSIAISNLQIQLRMKNEELETALKELVFLEAAVARLTSDSSPSEGSTATEAHYQSLLNDAKCSNANLRSEIESLLVKLKQFSAKDIEAKQENGKSSPRVYEELAKTRTELRSEKVRREELENSLDTVEQELFELRGEVAGGRHIPPNTRVLEMKDNPHAEWETSRIVVLERLKGENQALLKRLSDVETALKEADFTKTSKEPFPQSSGAQFLTGVSTLVPRESFDLAVKEKEELENVLKQKEKRLLRLQQVFKAKSGEFREAIESIMGVKLAFYPNGQVRVTSLFDLKASFVFGPDKTARGSTQTEPGGMNMQLVATGEGGPQDLPNMMRYWIETEACIPGFLASITLECYESSKQKHAV</sequence>
<evidence type="ECO:0000256" key="7">
    <source>
        <dbReference type="ARBA" id="ARBA00023306"/>
    </source>
</evidence>
<dbReference type="InterPro" id="IPR008672">
    <property type="entry name" value="Mad1"/>
</dbReference>
<evidence type="ECO:0000256" key="1">
    <source>
        <dbReference type="ARBA" id="ARBA00004123"/>
    </source>
</evidence>
<feature type="coiled-coil region" evidence="8">
    <location>
        <begin position="173"/>
        <end position="200"/>
    </location>
</feature>
<dbReference type="GO" id="GO:0051315">
    <property type="term" value="P:attachment of mitotic spindle microtubules to kinetochore"/>
    <property type="evidence" value="ECO:0007669"/>
    <property type="project" value="TreeGrafter"/>
</dbReference>
<evidence type="ECO:0000256" key="3">
    <source>
        <dbReference type="ARBA" id="ARBA00022019"/>
    </source>
</evidence>
<keyword evidence="5" id="KW-0498">Mitosis</keyword>
<dbReference type="SUPFAM" id="SSF75704">
    <property type="entry name" value="Mitotic arrest deficient-like 1, Mad1"/>
    <property type="match status" value="1"/>
</dbReference>
<evidence type="ECO:0000256" key="9">
    <source>
        <dbReference type="SAM" id="MobiDB-lite"/>
    </source>
</evidence>
<keyword evidence="6" id="KW-0539">Nucleus</keyword>
<accession>A0A9W9AGR8</accession>
<dbReference type="GO" id="GO:0005635">
    <property type="term" value="C:nuclear envelope"/>
    <property type="evidence" value="ECO:0007669"/>
    <property type="project" value="TreeGrafter"/>
</dbReference>
<dbReference type="GO" id="GO:0000776">
    <property type="term" value="C:kinetochore"/>
    <property type="evidence" value="ECO:0007669"/>
    <property type="project" value="TreeGrafter"/>
</dbReference>
<feature type="region of interest" description="Disordered" evidence="9">
    <location>
        <begin position="1"/>
        <end position="63"/>
    </location>
</feature>
<keyword evidence="11" id="KW-1185">Reference proteome</keyword>
<dbReference type="OrthoDB" id="331602at2759"/>
<evidence type="ECO:0000313" key="11">
    <source>
        <dbReference type="Proteomes" id="UP001150266"/>
    </source>
</evidence>
<evidence type="ECO:0000256" key="2">
    <source>
        <dbReference type="ARBA" id="ARBA00008029"/>
    </source>
</evidence>